<dbReference type="PANTHER" id="PTHR34386">
    <property type="entry name" value="GLUTAREDOXIN"/>
    <property type="match status" value="1"/>
</dbReference>
<protein>
    <recommendedName>
        <fullName evidence="3">Glutaredoxin-like protein NrdH</fullName>
    </recommendedName>
</protein>
<dbReference type="Gene3D" id="3.40.30.10">
    <property type="entry name" value="Glutaredoxin"/>
    <property type="match status" value="1"/>
</dbReference>
<dbReference type="InterPro" id="IPR002109">
    <property type="entry name" value="Glutaredoxin"/>
</dbReference>
<evidence type="ECO:0000256" key="7">
    <source>
        <dbReference type="ARBA" id="ARBA00023284"/>
    </source>
</evidence>
<organism evidence="9 10">
    <name type="scientific">Demequina zhanjiangensis</name>
    <dbReference type="NCBI Taxonomy" id="3051659"/>
    <lineage>
        <taxon>Bacteria</taxon>
        <taxon>Bacillati</taxon>
        <taxon>Actinomycetota</taxon>
        <taxon>Actinomycetes</taxon>
        <taxon>Micrococcales</taxon>
        <taxon>Demequinaceae</taxon>
        <taxon>Demequina</taxon>
    </lineage>
</organism>
<dbReference type="CDD" id="cd02976">
    <property type="entry name" value="NrdH"/>
    <property type="match status" value="1"/>
</dbReference>
<evidence type="ECO:0000256" key="3">
    <source>
        <dbReference type="ARBA" id="ARBA00017945"/>
    </source>
</evidence>
<dbReference type="Proteomes" id="UP001172738">
    <property type="component" value="Unassembled WGS sequence"/>
</dbReference>
<dbReference type="InterPro" id="IPR036249">
    <property type="entry name" value="Thioredoxin-like_sf"/>
</dbReference>
<keyword evidence="7" id="KW-0676">Redox-active center</keyword>
<gene>
    <name evidence="9" type="primary">nrdH</name>
    <name evidence="9" type="ORF">QQX04_02425</name>
</gene>
<keyword evidence="5" id="KW-0249">Electron transport</keyword>
<evidence type="ECO:0000256" key="4">
    <source>
        <dbReference type="ARBA" id="ARBA00022448"/>
    </source>
</evidence>
<evidence type="ECO:0000259" key="8">
    <source>
        <dbReference type="Pfam" id="PF00462"/>
    </source>
</evidence>
<dbReference type="NCBIfam" id="TIGR02194">
    <property type="entry name" value="GlrX_NrdH"/>
    <property type="match status" value="1"/>
</dbReference>
<keyword evidence="4" id="KW-0813">Transport</keyword>
<keyword evidence="6" id="KW-1015">Disulfide bond</keyword>
<dbReference type="SUPFAM" id="SSF52833">
    <property type="entry name" value="Thioredoxin-like"/>
    <property type="match status" value="1"/>
</dbReference>
<feature type="domain" description="Glutaredoxin" evidence="8">
    <location>
        <begin position="3"/>
        <end position="61"/>
    </location>
</feature>
<evidence type="ECO:0000313" key="9">
    <source>
        <dbReference type="EMBL" id="MDN4471847.1"/>
    </source>
</evidence>
<dbReference type="InterPro" id="IPR011909">
    <property type="entry name" value="GlrX_NrdH"/>
</dbReference>
<dbReference type="Pfam" id="PF00462">
    <property type="entry name" value="Glutaredoxin"/>
    <property type="match status" value="1"/>
</dbReference>
<sequence length="78" mass="8683">MTISVYSKPQCVQCTATKKALERAEIEFEIFDVTEDQDAYNTVMDLGYLQAPVVIAGDEHWSGFQPDRIAALAERVAS</sequence>
<proteinExistence type="inferred from homology"/>
<evidence type="ECO:0000256" key="1">
    <source>
        <dbReference type="ARBA" id="ARBA00002292"/>
    </source>
</evidence>
<accession>A0ABT8FYK0</accession>
<comment type="caution">
    <text evidence="9">The sequence shown here is derived from an EMBL/GenBank/DDBJ whole genome shotgun (WGS) entry which is preliminary data.</text>
</comment>
<name>A0ABT8FYK0_9MICO</name>
<dbReference type="EMBL" id="JAUHPV010000001">
    <property type="protein sequence ID" value="MDN4471847.1"/>
    <property type="molecule type" value="Genomic_DNA"/>
</dbReference>
<keyword evidence="10" id="KW-1185">Reference proteome</keyword>
<dbReference type="PROSITE" id="PS51354">
    <property type="entry name" value="GLUTAREDOXIN_2"/>
    <property type="match status" value="1"/>
</dbReference>
<evidence type="ECO:0000256" key="5">
    <source>
        <dbReference type="ARBA" id="ARBA00022982"/>
    </source>
</evidence>
<comment type="function">
    <text evidence="1">Electron transport system for the ribonucleotide reductase system NrdEF.</text>
</comment>
<dbReference type="InterPro" id="IPR051548">
    <property type="entry name" value="Grx-like_ET"/>
</dbReference>
<dbReference type="RefSeq" id="WP_301125888.1">
    <property type="nucleotide sequence ID" value="NZ_JAUHPV010000001.1"/>
</dbReference>
<comment type="similarity">
    <text evidence="2">Belongs to the glutaredoxin family.</text>
</comment>
<reference evidence="9" key="1">
    <citation type="submission" date="2023-06" db="EMBL/GenBank/DDBJ databases">
        <title>SYSU T00b26.</title>
        <authorList>
            <person name="Gao L."/>
            <person name="Fang B.-Z."/>
            <person name="Li W.-J."/>
        </authorList>
    </citation>
    <scope>NUCLEOTIDE SEQUENCE</scope>
    <source>
        <strain evidence="9">SYSU T00b26</strain>
    </source>
</reference>
<dbReference type="PANTHER" id="PTHR34386:SF1">
    <property type="entry name" value="GLUTAREDOXIN-LIKE PROTEIN NRDH"/>
    <property type="match status" value="1"/>
</dbReference>
<evidence type="ECO:0000313" key="10">
    <source>
        <dbReference type="Proteomes" id="UP001172738"/>
    </source>
</evidence>
<evidence type="ECO:0000256" key="6">
    <source>
        <dbReference type="ARBA" id="ARBA00023157"/>
    </source>
</evidence>
<evidence type="ECO:0000256" key="2">
    <source>
        <dbReference type="ARBA" id="ARBA00007787"/>
    </source>
</evidence>